<proteinExistence type="predicted"/>
<reference evidence="2 3" key="1">
    <citation type="submission" date="2018-10" db="EMBL/GenBank/DDBJ databases">
        <title>A high-quality apple genome assembly.</title>
        <authorList>
            <person name="Hu J."/>
        </authorList>
    </citation>
    <scope>NUCLEOTIDE SEQUENCE [LARGE SCALE GENOMIC DNA]</scope>
    <source>
        <strain evidence="3">cv. HFTH1</strain>
        <tissue evidence="2">Young leaf</tissue>
    </source>
</reference>
<feature type="region of interest" description="Disordered" evidence="1">
    <location>
        <begin position="1"/>
        <end position="93"/>
    </location>
</feature>
<organism evidence="2 3">
    <name type="scientific">Malus domestica</name>
    <name type="common">Apple</name>
    <name type="synonym">Pyrus malus</name>
    <dbReference type="NCBI Taxonomy" id="3750"/>
    <lineage>
        <taxon>Eukaryota</taxon>
        <taxon>Viridiplantae</taxon>
        <taxon>Streptophyta</taxon>
        <taxon>Embryophyta</taxon>
        <taxon>Tracheophyta</taxon>
        <taxon>Spermatophyta</taxon>
        <taxon>Magnoliopsida</taxon>
        <taxon>eudicotyledons</taxon>
        <taxon>Gunneridae</taxon>
        <taxon>Pentapetalae</taxon>
        <taxon>rosids</taxon>
        <taxon>fabids</taxon>
        <taxon>Rosales</taxon>
        <taxon>Rosaceae</taxon>
        <taxon>Amygdaloideae</taxon>
        <taxon>Maleae</taxon>
        <taxon>Malus</taxon>
    </lineage>
</organism>
<dbReference type="EMBL" id="RDQH01000340">
    <property type="protein sequence ID" value="RXH77621.1"/>
    <property type="molecule type" value="Genomic_DNA"/>
</dbReference>
<name>A0A498I7Y6_MALDO</name>
<keyword evidence="3" id="KW-1185">Reference proteome</keyword>
<feature type="region of interest" description="Disordered" evidence="1">
    <location>
        <begin position="313"/>
        <end position="375"/>
    </location>
</feature>
<sequence length="375" mass="43420">MVASHPQQDEKEADEDDKEDDDEEVNDEEDDEEVEEEKDDDGESDEEDDEEVEEEKDDDGESDEDDEDEDDDGESEKDERERENMGIYAIGGPNDPQYVEIELESHQKVGGFIWNTHVERPIGNTKQKKELKTGLVQLCSLAYIMVPSLMEADKYLSEQILKKEFSAIIMLLDSKVNKRRKHLGSYRSSKKKHEKNEGDLALTIKLNWKVIKKLEVLWDLYGSRIKIWRLSSLKMALQNFEIPLSLLGLQLTTTLFGRLMLNDQSATPNRKRAKAYIMVPSLMEADKYLSEQILKKEFSAIIMLLDSEGEMINCDELGGDEEDDEEVDEDEEDDDGENDEDDDEDEDEDEDDEDDEDDEEEENEDDEENENDEQE</sequence>
<gene>
    <name evidence="2" type="ORF">DVH24_039592</name>
</gene>
<evidence type="ECO:0000313" key="3">
    <source>
        <dbReference type="Proteomes" id="UP000290289"/>
    </source>
</evidence>
<dbReference type="PANTHER" id="PTHR13585:SF19">
    <property type="entry name" value="ZINC FINGER CCCH DOMAIN-CONTAINING PROTEIN 13"/>
    <property type="match status" value="1"/>
</dbReference>
<dbReference type="Proteomes" id="UP000290289">
    <property type="component" value="Chromosome 14"/>
</dbReference>
<feature type="compositionally biased region" description="Acidic residues" evidence="1">
    <location>
        <begin position="11"/>
        <end position="76"/>
    </location>
</feature>
<feature type="compositionally biased region" description="Acidic residues" evidence="1">
    <location>
        <begin position="317"/>
        <end position="375"/>
    </location>
</feature>
<accession>A0A498I7Y6</accession>
<dbReference type="PANTHER" id="PTHR13585">
    <property type="entry name" value="CHASCON, ISOFORM D-RELATED"/>
    <property type="match status" value="1"/>
</dbReference>
<dbReference type="InterPro" id="IPR052824">
    <property type="entry name" value="m6A_RNA_Methylation_Regulator"/>
</dbReference>
<evidence type="ECO:0000256" key="1">
    <source>
        <dbReference type="SAM" id="MobiDB-lite"/>
    </source>
</evidence>
<comment type="caution">
    <text evidence="2">The sequence shown here is derived from an EMBL/GenBank/DDBJ whole genome shotgun (WGS) entry which is preliminary data.</text>
</comment>
<protein>
    <submittedName>
        <fullName evidence="2">Uncharacterized protein</fullName>
    </submittedName>
</protein>
<evidence type="ECO:0000313" key="2">
    <source>
        <dbReference type="EMBL" id="RXH77621.1"/>
    </source>
</evidence>
<dbReference type="AlphaFoldDB" id="A0A498I7Y6"/>